<proteinExistence type="inferred from homology"/>
<dbReference type="SUPFAM" id="SSF53067">
    <property type="entry name" value="Actin-like ATPase domain"/>
    <property type="match status" value="1"/>
</dbReference>
<evidence type="ECO:0000256" key="1">
    <source>
        <dbReference type="ARBA" id="ARBA00006479"/>
    </source>
</evidence>
<dbReference type="InterPro" id="IPR000600">
    <property type="entry name" value="ROK"/>
</dbReference>
<organism evidence="2 3">
    <name type="scientific">Lactobacillus corticis</name>
    <dbReference type="NCBI Taxonomy" id="2201249"/>
    <lineage>
        <taxon>Bacteria</taxon>
        <taxon>Bacillati</taxon>
        <taxon>Bacillota</taxon>
        <taxon>Bacilli</taxon>
        <taxon>Lactobacillales</taxon>
        <taxon>Lactobacillaceae</taxon>
        <taxon>Lactobacillus</taxon>
    </lineage>
</organism>
<dbReference type="Pfam" id="PF00480">
    <property type="entry name" value="ROK"/>
    <property type="match status" value="1"/>
</dbReference>
<comment type="similarity">
    <text evidence="1">Belongs to the ROK (NagC/XylR) family.</text>
</comment>
<dbReference type="InterPro" id="IPR043129">
    <property type="entry name" value="ATPase_NBD"/>
</dbReference>
<dbReference type="CDD" id="cd24152">
    <property type="entry name" value="ASKHA_NBD_ROK-like"/>
    <property type="match status" value="1"/>
</dbReference>
<dbReference type="Proteomes" id="UP000677218">
    <property type="component" value="Unassembled WGS sequence"/>
</dbReference>
<evidence type="ECO:0000313" key="2">
    <source>
        <dbReference type="EMBL" id="GFZ26369.1"/>
    </source>
</evidence>
<keyword evidence="2" id="KW-0418">Kinase</keyword>
<protein>
    <submittedName>
        <fullName evidence="2">Transcriptional regulator / sugar kinase NagC</fullName>
    </submittedName>
</protein>
<dbReference type="PANTHER" id="PTHR18964:SF170">
    <property type="entry name" value="SUGAR KINASE"/>
    <property type="match status" value="1"/>
</dbReference>
<dbReference type="AlphaFoldDB" id="A0A916VIU8"/>
<reference evidence="2" key="1">
    <citation type="submission" date="2020-08" db="EMBL/GenBank/DDBJ databases">
        <title>Taxonomic study for Lactobacillus species isolated from hardwood bark.</title>
        <authorList>
            <person name="Tohno M."/>
            <person name="Tanizawa Y."/>
        </authorList>
    </citation>
    <scope>NUCLEOTIDE SEQUENCE</scope>
    <source>
        <strain evidence="2">B40</strain>
    </source>
</reference>
<gene>
    <name evidence="2" type="primary">nagC_2</name>
    <name evidence="2" type="ORF">LCB40_02490</name>
</gene>
<accession>A0A916VIU8</accession>
<dbReference type="GO" id="GO:0016301">
    <property type="term" value="F:kinase activity"/>
    <property type="evidence" value="ECO:0007669"/>
    <property type="project" value="UniProtKB-KW"/>
</dbReference>
<dbReference type="PANTHER" id="PTHR18964">
    <property type="entry name" value="ROK (REPRESSOR, ORF, KINASE) FAMILY"/>
    <property type="match status" value="1"/>
</dbReference>
<sequence>MAKDYLAIDVGGTNIKYGILNRSGKLISRGSVKSDCHNLAEFYALLDKIVAPNLKRIRAIAVCVPGKVDLNTGIVYFGGALPFLHGAKIKEYLEERYGLLTGVENDGKAAALAELWMGSLHDVPNGAVIVLGTLVGGGIVVNHQLIHGSNFQAGELSFMLDHFKEKADGSANRYVGYDCSAVGMIEKIATALNLPDKKDGRAAFAAIKSGQPEAVAIFQSYCYQIAQLIMNLQAVIDSERIAIGGGISSEAVLIEEIKRQYQKLLAENPILAQTFTPPEIVPCHFHSDANLYGSLYALLNEWQRQLR</sequence>
<dbReference type="EMBL" id="BMAY01000001">
    <property type="protein sequence ID" value="GFZ26369.1"/>
    <property type="molecule type" value="Genomic_DNA"/>
</dbReference>
<keyword evidence="3" id="KW-1185">Reference proteome</keyword>
<keyword evidence="2" id="KW-0808">Transferase</keyword>
<dbReference type="RefSeq" id="WP_212780072.1">
    <property type="nucleotide sequence ID" value="NZ_BMAY01000001.1"/>
</dbReference>
<name>A0A916VIU8_9LACO</name>
<dbReference type="Gene3D" id="3.30.420.40">
    <property type="match status" value="2"/>
</dbReference>
<evidence type="ECO:0000313" key="3">
    <source>
        <dbReference type="Proteomes" id="UP000677218"/>
    </source>
</evidence>
<comment type="caution">
    <text evidence="2">The sequence shown here is derived from an EMBL/GenBank/DDBJ whole genome shotgun (WGS) entry which is preliminary data.</text>
</comment>